<proteinExistence type="predicted"/>
<dbReference type="Proteomes" id="UP001201812">
    <property type="component" value="Unassembled WGS sequence"/>
</dbReference>
<name>A0AAD4MFC4_9BILA</name>
<feature type="region of interest" description="Disordered" evidence="1">
    <location>
        <begin position="33"/>
        <end position="56"/>
    </location>
</feature>
<dbReference type="Gene3D" id="1.10.287.110">
    <property type="entry name" value="DnaJ domain"/>
    <property type="match status" value="1"/>
</dbReference>
<sequence length="226" mass="24601">MLVRRYSDGQGAARLCDERGLDAARIDGWARTGAAKTDSGCEEPGDRPAPKSPNSPERWYFCETHAAEYNRNWNYFEGLTAEEAAKREADERRTADGFTASRHNAWAGPATAVVRATRCVHSTCSSSIPFADFEGIRAAWRRLARINHPDIRPGDTEAAKRFQAIQGGRRSGLCQMLEEAGRRVRAEAQTAAGQGAAQASGPQKGPQGGGRGRRCQMPGRVSRAAR</sequence>
<keyword evidence="3" id="KW-1185">Reference proteome</keyword>
<accession>A0AAD4MFC4</accession>
<gene>
    <name evidence="2" type="ORF">DdX_21183</name>
</gene>
<feature type="region of interest" description="Disordered" evidence="1">
    <location>
        <begin position="186"/>
        <end position="226"/>
    </location>
</feature>
<organism evidence="2 3">
    <name type="scientific">Ditylenchus destructor</name>
    <dbReference type="NCBI Taxonomy" id="166010"/>
    <lineage>
        <taxon>Eukaryota</taxon>
        <taxon>Metazoa</taxon>
        <taxon>Ecdysozoa</taxon>
        <taxon>Nematoda</taxon>
        <taxon>Chromadorea</taxon>
        <taxon>Rhabditida</taxon>
        <taxon>Tylenchina</taxon>
        <taxon>Tylenchomorpha</taxon>
        <taxon>Sphaerularioidea</taxon>
        <taxon>Anguinidae</taxon>
        <taxon>Anguininae</taxon>
        <taxon>Ditylenchus</taxon>
    </lineage>
</organism>
<dbReference type="CDD" id="cd06257">
    <property type="entry name" value="DnaJ"/>
    <property type="match status" value="1"/>
</dbReference>
<dbReference type="EMBL" id="JAKKPZ010000747">
    <property type="protein sequence ID" value="KAI1692547.1"/>
    <property type="molecule type" value="Genomic_DNA"/>
</dbReference>
<dbReference type="AlphaFoldDB" id="A0AAD4MFC4"/>
<feature type="compositionally biased region" description="Low complexity" evidence="1">
    <location>
        <begin position="187"/>
        <end position="205"/>
    </location>
</feature>
<dbReference type="InterPro" id="IPR001623">
    <property type="entry name" value="DnaJ_domain"/>
</dbReference>
<evidence type="ECO:0000313" key="3">
    <source>
        <dbReference type="Proteomes" id="UP001201812"/>
    </source>
</evidence>
<evidence type="ECO:0000256" key="1">
    <source>
        <dbReference type="SAM" id="MobiDB-lite"/>
    </source>
</evidence>
<evidence type="ECO:0000313" key="2">
    <source>
        <dbReference type="EMBL" id="KAI1692547.1"/>
    </source>
</evidence>
<protein>
    <submittedName>
        <fullName evidence="2">DnaJ domain-containing protein</fullName>
    </submittedName>
</protein>
<dbReference type="SUPFAM" id="SSF46565">
    <property type="entry name" value="Chaperone J-domain"/>
    <property type="match status" value="1"/>
</dbReference>
<dbReference type="InterPro" id="IPR036869">
    <property type="entry name" value="J_dom_sf"/>
</dbReference>
<comment type="caution">
    <text evidence="2">The sequence shown here is derived from an EMBL/GenBank/DDBJ whole genome shotgun (WGS) entry which is preliminary data.</text>
</comment>
<reference evidence="2" key="1">
    <citation type="submission" date="2022-01" db="EMBL/GenBank/DDBJ databases">
        <title>Genome Sequence Resource for Two Populations of Ditylenchus destructor, the Migratory Endoparasitic Phytonematode.</title>
        <authorList>
            <person name="Zhang H."/>
            <person name="Lin R."/>
            <person name="Xie B."/>
        </authorList>
    </citation>
    <scope>NUCLEOTIDE SEQUENCE</scope>
    <source>
        <strain evidence="2">BazhouSP</strain>
    </source>
</reference>